<dbReference type="InterPro" id="IPR032710">
    <property type="entry name" value="NTF2-like_dom_sf"/>
</dbReference>
<sequence length="154" mass="17688">MNETKTSQQEATSVLQMKGTCIEFFSAYQEMDIERMLNLCTPESIVYFEPLDQAGTGLVHELGKNIWTALMDCFPDLDNTVTSLEWIEAQHAVKCRVSIFGTQRKDFAGIPAHGLRFDSEHIFIFKFDDLSHVTELRVLWDHDKFVQQLTPTVL</sequence>
<evidence type="ECO:0000313" key="1">
    <source>
        <dbReference type="EMBL" id="MBT1689809.1"/>
    </source>
</evidence>
<evidence type="ECO:0000313" key="2">
    <source>
        <dbReference type="Proteomes" id="UP001319180"/>
    </source>
</evidence>
<dbReference type="GO" id="GO:0030638">
    <property type="term" value="P:polyketide metabolic process"/>
    <property type="evidence" value="ECO:0007669"/>
    <property type="project" value="InterPro"/>
</dbReference>
<accession>A0AAP2GFT6</accession>
<dbReference type="SUPFAM" id="SSF54427">
    <property type="entry name" value="NTF2-like"/>
    <property type="match status" value="1"/>
</dbReference>
<dbReference type="InterPro" id="IPR009959">
    <property type="entry name" value="Cyclase_SnoaL-like"/>
</dbReference>
<keyword evidence="2" id="KW-1185">Reference proteome</keyword>
<dbReference type="AlphaFoldDB" id="A0AAP2GFT6"/>
<dbReference type="Gene3D" id="3.10.450.50">
    <property type="match status" value="1"/>
</dbReference>
<proteinExistence type="predicted"/>
<dbReference type="EMBL" id="JAHESC010000048">
    <property type="protein sequence ID" value="MBT1689809.1"/>
    <property type="molecule type" value="Genomic_DNA"/>
</dbReference>
<comment type="caution">
    <text evidence="1">The sequence shown here is derived from an EMBL/GenBank/DDBJ whole genome shotgun (WGS) entry which is preliminary data.</text>
</comment>
<name>A0AAP2GFT6_9BACT</name>
<gene>
    <name evidence="1" type="ORF">KK078_24825</name>
</gene>
<protein>
    <submittedName>
        <fullName evidence="1">Ester cyclase</fullName>
    </submittedName>
</protein>
<reference evidence="1 2" key="1">
    <citation type="submission" date="2021-05" db="EMBL/GenBank/DDBJ databases">
        <title>A Polyphasic approach of four new species of the genus Ohtaekwangia: Ohtaekwangia histidinii sp. nov., Ohtaekwangia cretensis sp. nov., Ohtaekwangia indiensis sp. nov., Ohtaekwangia reichenbachii sp. nov. from diverse environment.</title>
        <authorList>
            <person name="Octaviana S."/>
        </authorList>
    </citation>
    <scope>NUCLEOTIDE SEQUENCE [LARGE SCALE GENOMIC DNA]</scope>
    <source>
        <strain evidence="1 2">PWU37</strain>
    </source>
</reference>
<dbReference type="Pfam" id="PF07366">
    <property type="entry name" value="SnoaL"/>
    <property type="match status" value="1"/>
</dbReference>
<organism evidence="1 2">
    <name type="scientific">Dawidia soli</name>
    <dbReference type="NCBI Taxonomy" id="2782352"/>
    <lineage>
        <taxon>Bacteria</taxon>
        <taxon>Pseudomonadati</taxon>
        <taxon>Bacteroidota</taxon>
        <taxon>Cytophagia</taxon>
        <taxon>Cytophagales</taxon>
        <taxon>Chryseotaleaceae</taxon>
        <taxon>Dawidia</taxon>
    </lineage>
</organism>
<dbReference type="RefSeq" id="WP_254093032.1">
    <property type="nucleotide sequence ID" value="NZ_JAHESC010000048.1"/>
</dbReference>
<dbReference type="Proteomes" id="UP001319180">
    <property type="component" value="Unassembled WGS sequence"/>
</dbReference>